<sequence>MRGTFSFKQRLRYRFDNLFARGTLPVMLALSLALLLLFVVAGAVQAVFAWGPADEPVTFFEGFWLSLTRSLDPGTFGADVGPHFRSIGLLITICGLVALASMIGLISSAIDGRLASLRAGRSLVVEEGHTLILGWSAKVPSIVAELVEANAHVRNAVVVLLSEESVEYVESRVTSLTPDMKGTRLVVRTGDPTSLVDLARVHPAAAKSVIVVAHDHLNADSHVVKSVLGVIKLTSPAGPPIVVEVRRRDVADALTIATRDRTIVLVAAEIVARLAAHVTREAGLSVVYQELLDFAGNEIYMTPANRLVGEKFGASLLSYPSSTVIGIASPDGTVSLNPPMHQVIRSGDSMVVLSEDDATIGHSSGPQSWTGLTNADHRREAPRVESTLIVGWSHYVPLIAKEMDEAVAPGSRLDIVFDPSIALGVSYESVPVISQTVRLTRADILDLTVIEQMMTDNHYDHVLIVCYRDSLDPAEADSSALLQLMAVRNHPLVGSMNVVTELMQAEDAALAELARPDDFVVSERLMSLTMAQVSENPNLASVFRSLLDNDTVSLSLKPWRDYAADGHTDFAGVIAAARDRGETAIGWRCLALAGHSHDLGGAVFINPPKGLAATFADDDRVIVLS</sequence>
<dbReference type="InterPro" id="IPR010420">
    <property type="entry name" value="CASTOR/POLLUX/SYM8_dom"/>
</dbReference>
<dbReference type="PANTHER" id="PTHR31563:SF10">
    <property type="entry name" value="ION CHANNEL POLLUX-RELATED"/>
    <property type="match status" value="1"/>
</dbReference>
<evidence type="ECO:0000256" key="7">
    <source>
        <dbReference type="SAM" id="Phobius"/>
    </source>
</evidence>
<evidence type="ECO:0000256" key="4">
    <source>
        <dbReference type="ARBA" id="ARBA00022989"/>
    </source>
</evidence>
<protein>
    <submittedName>
        <fullName evidence="9">Unannotated protein</fullName>
    </submittedName>
</protein>
<gene>
    <name evidence="9" type="ORF">UFOPK3773_01690</name>
</gene>
<keyword evidence="4 7" id="KW-1133">Transmembrane helix</keyword>
<evidence type="ECO:0000256" key="2">
    <source>
        <dbReference type="ARBA" id="ARBA00022448"/>
    </source>
</evidence>
<organism evidence="9">
    <name type="scientific">freshwater metagenome</name>
    <dbReference type="NCBI Taxonomy" id="449393"/>
    <lineage>
        <taxon>unclassified sequences</taxon>
        <taxon>metagenomes</taxon>
        <taxon>ecological metagenomes</taxon>
    </lineage>
</organism>
<evidence type="ECO:0000259" key="8">
    <source>
        <dbReference type="Pfam" id="PF06241"/>
    </source>
</evidence>
<evidence type="ECO:0000256" key="1">
    <source>
        <dbReference type="ARBA" id="ARBA00004127"/>
    </source>
</evidence>
<keyword evidence="3 7" id="KW-0812">Transmembrane</keyword>
<reference evidence="9" key="1">
    <citation type="submission" date="2020-05" db="EMBL/GenBank/DDBJ databases">
        <authorList>
            <person name="Chiriac C."/>
            <person name="Salcher M."/>
            <person name="Ghai R."/>
            <person name="Kavagutti S V."/>
        </authorList>
    </citation>
    <scope>NUCLEOTIDE SEQUENCE</scope>
</reference>
<proteinExistence type="predicted"/>
<accession>A0A6J7KME9</accession>
<feature type="domain" description="CASTOR/POLLUX/SYM8 ion channel conserved" evidence="8">
    <location>
        <begin position="269"/>
        <end position="361"/>
    </location>
</feature>
<dbReference type="PANTHER" id="PTHR31563">
    <property type="entry name" value="ION CHANNEL POLLUX-RELATED"/>
    <property type="match status" value="1"/>
</dbReference>
<evidence type="ECO:0000313" key="9">
    <source>
        <dbReference type="EMBL" id="CAB4955973.1"/>
    </source>
</evidence>
<dbReference type="GO" id="GO:0012505">
    <property type="term" value="C:endomembrane system"/>
    <property type="evidence" value="ECO:0007669"/>
    <property type="project" value="UniProtKB-SubCell"/>
</dbReference>
<dbReference type="EMBL" id="CAFBNF010000221">
    <property type="protein sequence ID" value="CAB4955973.1"/>
    <property type="molecule type" value="Genomic_DNA"/>
</dbReference>
<evidence type="ECO:0000256" key="5">
    <source>
        <dbReference type="ARBA" id="ARBA00023065"/>
    </source>
</evidence>
<dbReference type="Gene3D" id="3.40.50.720">
    <property type="entry name" value="NAD(P)-binding Rossmann-like Domain"/>
    <property type="match status" value="1"/>
</dbReference>
<keyword evidence="5" id="KW-0406">Ion transport</keyword>
<name>A0A6J7KME9_9ZZZZ</name>
<feature type="transmembrane region" description="Helical" evidence="7">
    <location>
        <begin position="87"/>
        <end position="110"/>
    </location>
</feature>
<dbReference type="InterPro" id="IPR044849">
    <property type="entry name" value="CASTOR/POLLUX/SYM8-like"/>
</dbReference>
<evidence type="ECO:0000256" key="3">
    <source>
        <dbReference type="ARBA" id="ARBA00022692"/>
    </source>
</evidence>
<comment type="subcellular location">
    <subcellularLocation>
        <location evidence="1">Endomembrane system</location>
        <topology evidence="1">Multi-pass membrane protein</topology>
    </subcellularLocation>
</comment>
<dbReference type="AlphaFoldDB" id="A0A6J7KME9"/>
<dbReference type="GO" id="GO:0006811">
    <property type="term" value="P:monoatomic ion transport"/>
    <property type="evidence" value="ECO:0007669"/>
    <property type="project" value="UniProtKB-KW"/>
</dbReference>
<evidence type="ECO:0000256" key="6">
    <source>
        <dbReference type="ARBA" id="ARBA00023136"/>
    </source>
</evidence>
<dbReference type="Pfam" id="PF06241">
    <property type="entry name" value="Castor_Poll_mid"/>
    <property type="match status" value="1"/>
</dbReference>
<keyword evidence="2" id="KW-0813">Transport</keyword>
<keyword evidence="6 7" id="KW-0472">Membrane</keyword>